<dbReference type="AlphaFoldDB" id="A0A4U7AWD4"/>
<evidence type="ECO:0000259" key="3">
    <source>
        <dbReference type="Pfam" id="PF17390"/>
    </source>
</evidence>
<organism evidence="4 5">
    <name type="scientific">Elsinoe australis</name>
    <dbReference type="NCBI Taxonomy" id="40998"/>
    <lineage>
        <taxon>Eukaryota</taxon>
        <taxon>Fungi</taxon>
        <taxon>Dikarya</taxon>
        <taxon>Ascomycota</taxon>
        <taxon>Pezizomycotina</taxon>
        <taxon>Dothideomycetes</taxon>
        <taxon>Dothideomycetidae</taxon>
        <taxon>Myriangiales</taxon>
        <taxon>Elsinoaceae</taxon>
        <taxon>Elsinoe</taxon>
    </lineage>
</organism>
<dbReference type="InterPro" id="IPR012341">
    <property type="entry name" value="6hp_glycosidase-like_sf"/>
</dbReference>
<accession>A0A4U7AWD4</accession>
<dbReference type="InterPro" id="IPR035396">
    <property type="entry name" value="Bac_rhamnosid6H"/>
</dbReference>
<evidence type="ECO:0000259" key="2">
    <source>
        <dbReference type="Pfam" id="PF17389"/>
    </source>
</evidence>
<dbReference type="PANTHER" id="PTHR34987:SF4">
    <property type="entry name" value="ALPHA-L-RHAMNOSIDASE C-TERMINAL DOMAIN-CONTAINING PROTEIN"/>
    <property type="match status" value="1"/>
</dbReference>
<comment type="caution">
    <text evidence="4">The sequence shown here is derived from an EMBL/GenBank/DDBJ whole genome shotgun (WGS) entry which is preliminary data.</text>
</comment>
<dbReference type="Pfam" id="PF17390">
    <property type="entry name" value="Bac_rhamnosid_C"/>
    <property type="match status" value="1"/>
</dbReference>
<sequence length="823" mass="89818">MPLYLFLLTSWLMFATARGYGTIKGKDFYPLSYAIGSRYVLNSMQKWTKDAVITLSPSSPIVTLDYGNELAGFPFLEVLSTSGKVQLELKYGESFVSLEAPFADGPWTFVNGLSNSFRTETFAVTKRGRIESFFIQGGQRWQSVQLLTNEIVTLRAGVRLSTDHIPAERLPGSFSASNPDLEQVFDLGGRAVQVSCIDAESAPSTWQVTPEGTLVRGQATSQSAKGINFANYTLSFRTKIVRGGTGFRIGSGALPYGSLFVLVSNQTDLVNTNRTLLPANSLIYNYGWSIVNQSTLAIPDNQVFPINTTIEEGRWYDVSASIEPAGYRVMVNGQVVAFVSNAVASANSNPIFGSGSPYQGTWGFGPSLEQDAYFKDVVVTAANGSVLYQNALTSQDVLAEYSVTENKNSVCMDGGKRDRLVWIGDFYHTAQVILSTTFRTDYFEGTIKQAFDFVSSQPNTAGFAAMSSQLGSDPRYKDAIGGSQYLLTDYQDLFLISIAEYYQKTGDLKLIQRFWPNIRAAMDRRLTFNDPIDGLSTNGGYFLGPDKGSAPTALNVFALQHLVPLATAINDPTTADRYTAAATRGNAAVQTLWNSTLGSFSLSPTSPFDFSLATIAFTILANISTPTQTTSMLSLLAQLRVGIGYKDSTLVNSTSTTQLSPNIAGFLLSALFTSNRNFNTTLTPAAVLLQELWPAMFRDEQYRSGASWEYLYPDGRPGIDLFTSLSHPWGAAPSYVLPRWVLGVRETRPGFEHWEVRPGTEGLGLSWARGRVPTPKGVITVGWWKEGKGVRVEVEAPAGTKGVVVVGRKRVEVDGGRKVTVRA</sequence>
<dbReference type="Gene3D" id="1.50.10.10">
    <property type="match status" value="1"/>
</dbReference>
<evidence type="ECO:0000256" key="1">
    <source>
        <dbReference type="SAM" id="SignalP"/>
    </source>
</evidence>
<gene>
    <name evidence="4" type="ORF">C1H76_5292</name>
</gene>
<name>A0A4U7AWD4_9PEZI</name>
<dbReference type="Pfam" id="PF17389">
    <property type="entry name" value="Bac_rhamnosid6H"/>
    <property type="match status" value="1"/>
</dbReference>
<dbReference type="SUPFAM" id="SSF48208">
    <property type="entry name" value="Six-hairpin glycosidases"/>
    <property type="match status" value="1"/>
</dbReference>
<dbReference type="InterPro" id="IPR008928">
    <property type="entry name" value="6-hairpin_glycosidase_sf"/>
</dbReference>
<dbReference type="PANTHER" id="PTHR34987">
    <property type="entry name" value="C, PUTATIVE (AFU_ORTHOLOGUE AFUA_3G02880)-RELATED"/>
    <property type="match status" value="1"/>
</dbReference>
<dbReference type="Gene3D" id="2.60.420.10">
    <property type="entry name" value="Maltose phosphorylase, domain 3"/>
    <property type="match status" value="1"/>
</dbReference>
<dbReference type="Gene3D" id="2.60.120.560">
    <property type="entry name" value="Exo-inulinase, domain 1"/>
    <property type="match status" value="1"/>
</dbReference>
<feature type="domain" description="Alpha-L-rhamnosidase C-terminal" evidence="3">
    <location>
        <begin position="743"/>
        <end position="812"/>
    </location>
</feature>
<proteinExistence type="predicted"/>
<protein>
    <submittedName>
        <fullName evidence="4">Bacterial alpha-L-rhamnosidase C-terminal domain-containing protein</fullName>
    </submittedName>
</protein>
<dbReference type="InterPro" id="IPR035398">
    <property type="entry name" value="Bac_rhamnosid_C"/>
</dbReference>
<dbReference type="GO" id="GO:0005975">
    <property type="term" value="P:carbohydrate metabolic process"/>
    <property type="evidence" value="ECO:0007669"/>
    <property type="project" value="InterPro"/>
</dbReference>
<evidence type="ECO:0000313" key="4">
    <source>
        <dbReference type="EMBL" id="TKX22509.1"/>
    </source>
</evidence>
<evidence type="ECO:0000313" key="5">
    <source>
        <dbReference type="Proteomes" id="UP000308133"/>
    </source>
</evidence>
<dbReference type="Proteomes" id="UP000308133">
    <property type="component" value="Unassembled WGS sequence"/>
</dbReference>
<dbReference type="GO" id="GO:0003824">
    <property type="term" value="F:catalytic activity"/>
    <property type="evidence" value="ECO:0007669"/>
    <property type="project" value="UniProtKB-ARBA"/>
</dbReference>
<dbReference type="EMBL" id="PTQR01000066">
    <property type="protein sequence ID" value="TKX22509.1"/>
    <property type="molecule type" value="Genomic_DNA"/>
</dbReference>
<feature type="signal peptide" evidence="1">
    <location>
        <begin position="1"/>
        <end position="17"/>
    </location>
</feature>
<reference evidence="4 5" key="1">
    <citation type="submission" date="2018-02" db="EMBL/GenBank/DDBJ databases">
        <title>Draft genome sequences of Elsinoe sp., causing black scab on jojoba.</title>
        <authorList>
            <person name="Stodart B."/>
            <person name="Jeffress S."/>
            <person name="Ash G."/>
            <person name="Arun Chinnappa K."/>
        </authorList>
    </citation>
    <scope>NUCLEOTIDE SEQUENCE [LARGE SCALE GENOMIC DNA]</scope>
    <source>
        <strain evidence="4 5">Hillstone_2</strain>
    </source>
</reference>
<keyword evidence="1" id="KW-0732">Signal</keyword>
<feature type="chain" id="PRO_5020346077" evidence="1">
    <location>
        <begin position="18"/>
        <end position="823"/>
    </location>
</feature>
<feature type="domain" description="Alpha-L-rhamnosidase six-hairpin glycosidase" evidence="2">
    <location>
        <begin position="399"/>
        <end position="639"/>
    </location>
</feature>